<dbReference type="EMBL" id="CP144695">
    <property type="protein sequence ID" value="WVZ06695.1"/>
    <property type="molecule type" value="Genomic_DNA"/>
</dbReference>
<proteinExistence type="predicted"/>
<gene>
    <name evidence="2" type="ORF">V8G54_020041</name>
</gene>
<evidence type="ECO:0000313" key="2">
    <source>
        <dbReference type="EMBL" id="WVZ06695.1"/>
    </source>
</evidence>
<reference evidence="2 3" key="1">
    <citation type="journal article" date="2023" name="Life. Sci Alliance">
        <title>Evolutionary insights into 3D genome organization and epigenetic landscape of Vigna mungo.</title>
        <authorList>
            <person name="Junaid A."/>
            <person name="Singh B."/>
            <person name="Bhatia S."/>
        </authorList>
    </citation>
    <scope>NUCLEOTIDE SEQUENCE [LARGE SCALE GENOMIC DNA]</scope>
    <source>
        <strain evidence="2">Urdbean</strain>
    </source>
</reference>
<dbReference type="Proteomes" id="UP001374535">
    <property type="component" value="Chromosome 6"/>
</dbReference>
<name>A0AAQ3NBJ6_VIGMU</name>
<evidence type="ECO:0000313" key="3">
    <source>
        <dbReference type="Proteomes" id="UP001374535"/>
    </source>
</evidence>
<feature type="region of interest" description="Disordered" evidence="1">
    <location>
        <begin position="90"/>
        <end position="118"/>
    </location>
</feature>
<feature type="compositionally biased region" description="Low complexity" evidence="1">
    <location>
        <begin position="1"/>
        <end position="15"/>
    </location>
</feature>
<accession>A0AAQ3NBJ6</accession>
<protein>
    <submittedName>
        <fullName evidence="2">Uncharacterized protein</fullName>
    </submittedName>
</protein>
<feature type="compositionally biased region" description="Basic and acidic residues" evidence="1">
    <location>
        <begin position="16"/>
        <end position="26"/>
    </location>
</feature>
<organism evidence="2 3">
    <name type="scientific">Vigna mungo</name>
    <name type="common">Black gram</name>
    <name type="synonym">Phaseolus mungo</name>
    <dbReference type="NCBI Taxonomy" id="3915"/>
    <lineage>
        <taxon>Eukaryota</taxon>
        <taxon>Viridiplantae</taxon>
        <taxon>Streptophyta</taxon>
        <taxon>Embryophyta</taxon>
        <taxon>Tracheophyta</taxon>
        <taxon>Spermatophyta</taxon>
        <taxon>Magnoliopsida</taxon>
        <taxon>eudicotyledons</taxon>
        <taxon>Gunneridae</taxon>
        <taxon>Pentapetalae</taxon>
        <taxon>rosids</taxon>
        <taxon>fabids</taxon>
        <taxon>Fabales</taxon>
        <taxon>Fabaceae</taxon>
        <taxon>Papilionoideae</taxon>
        <taxon>50 kb inversion clade</taxon>
        <taxon>NPAAA clade</taxon>
        <taxon>indigoferoid/millettioid clade</taxon>
        <taxon>Phaseoleae</taxon>
        <taxon>Vigna</taxon>
    </lineage>
</organism>
<dbReference type="AlphaFoldDB" id="A0AAQ3NBJ6"/>
<sequence length="338" mass="36719">MKSATSNSNNTNIIKRGSEGSSEKVKKKEIVLRVDYSVADKGRESSVAVTRDHRIERTGEPEILIHISYHIITDPEKKNIKRRETWKHPFPVPKTIADPQHGSEGEGHHTDIGNTKEKEKTWVSNASCSTPKYLAAARVAMRVPAASLAAIGAGLVLGRDDGDLATVEELEHEKEDLVTDGVDWDDAGAGVESRGGGVEGGGRVRAAEEFAEEEATGGEYAAVGVDEATLDAESDVAEGLAVDEEVESSRDMVVKTVTVVVNKVLCCLFNALGLVAGRKKGVEVEVGLIRLFLFLFLFDVDDDDDGTVVVFYGIRWIDIFEERERETEIGIWVAILGG</sequence>
<evidence type="ECO:0000256" key="1">
    <source>
        <dbReference type="SAM" id="MobiDB-lite"/>
    </source>
</evidence>
<feature type="compositionally biased region" description="Basic and acidic residues" evidence="1">
    <location>
        <begin position="101"/>
        <end position="118"/>
    </location>
</feature>
<feature type="region of interest" description="Disordered" evidence="1">
    <location>
        <begin position="1"/>
        <end position="26"/>
    </location>
</feature>
<keyword evidence="3" id="KW-1185">Reference proteome</keyword>